<dbReference type="GO" id="GO:0016874">
    <property type="term" value="F:ligase activity"/>
    <property type="evidence" value="ECO:0007669"/>
    <property type="project" value="UniProtKB-KW"/>
</dbReference>
<feature type="transmembrane region" description="Helical" evidence="5">
    <location>
        <begin position="335"/>
        <end position="353"/>
    </location>
</feature>
<reference evidence="8" key="1">
    <citation type="submission" date="2016-10" db="EMBL/GenBank/DDBJ databases">
        <authorList>
            <person name="Varghese N."/>
            <person name="Submissions S."/>
        </authorList>
    </citation>
    <scope>NUCLEOTIDE SEQUENCE [LARGE SCALE GENOMIC DNA]</scope>
    <source>
        <strain evidence="8">DSM 11526</strain>
    </source>
</reference>
<evidence type="ECO:0000256" key="2">
    <source>
        <dbReference type="ARBA" id="ARBA00022692"/>
    </source>
</evidence>
<feature type="transmembrane region" description="Helical" evidence="5">
    <location>
        <begin position="182"/>
        <end position="199"/>
    </location>
</feature>
<dbReference type="PANTHER" id="PTHR37422">
    <property type="entry name" value="TEICHURONIC ACID BIOSYNTHESIS PROTEIN TUAE"/>
    <property type="match status" value="1"/>
</dbReference>
<dbReference type="OrthoDB" id="8576060at2"/>
<feature type="transmembrane region" description="Helical" evidence="5">
    <location>
        <begin position="36"/>
        <end position="54"/>
    </location>
</feature>
<dbReference type="GO" id="GO:0016020">
    <property type="term" value="C:membrane"/>
    <property type="evidence" value="ECO:0007669"/>
    <property type="project" value="UniProtKB-SubCell"/>
</dbReference>
<feature type="transmembrane region" description="Helical" evidence="5">
    <location>
        <begin position="12"/>
        <end position="30"/>
    </location>
</feature>
<feature type="transmembrane region" description="Helical" evidence="5">
    <location>
        <begin position="387"/>
        <end position="405"/>
    </location>
</feature>
<evidence type="ECO:0000256" key="1">
    <source>
        <dbReference type="ARBA" id="ARBA00004141"/>
    </source>
</evidence>
<feature type="transmembrane region" description="Helical" evidence="5">
    <location>
        <begin position="229"/>
        <end position="248"/>
    </location>
</feature>
<feature type="transmembrane region" description="Helical" evidence="5">
    <location>
        <begin position="151"/>
        <end position="175"/>
    </location>
</feature>
<name>A0A1H4DFR1_9GAMM</name>
<evidence type="ECO:0000313" key="7">
    <source>
        <dbReference type="EMBL" id="SEA71249.1"/>
    </source>
</evidence>
<dbReference type="InterPro" id="IPR051533">
    <property type="entry name" value="WaaL-like"/>
</dbReference>
<evidence type="ECO:0000256" key="3">
    <source>
        <dbReference type="ARBA" id="ARBA00022989"/>
    </source>
</evidence>
<evidence type="ECO:0000256" key="4">
    <source>
        <dbReference type="ARBA" id="ARBA00023136"/>
    </source>
</evidence>
<dbReference type="STRING" id="1122198.SAMN02745729_10673"/>
<dbReference type="InterPro" id="IPR007016">
    <property type="entry name" value="O-antigen_ligase-rel_domated"/>
</dbReference>
<comment type="subcellular location">
    <subcellularLocation>
        <location evidence="1">Membrane</location>
        <topology evidence="1">Multi-pass membrane protein</topology>
    </subcellularLocation>
</comment>
<gene>
    <name evidence="7" type="ORF">SAMN02745729_10673</name>
</gene>
<evidence type="ECO:0000313" key="8">
    <source>
        <dbReference type="Proteomes" id="UP000242469"/>
    </source>
</evidence>
<dbReference type="RefSeq" id="WP_091826009.1">
    <property type="nucleotide sequence ID" value="NZ_FNRJ01000006.1"/>
</dbReference>
<evidence type="ECO:0000256" key="5">
    <source>
        <dbReference type="SAM" id="Phobius"/>
    </source>
</evidence>
<keyword evidence="2 5" id="KW-0812">Transmembrane</keyword>
<dbReference type="PANTHER" id="PTHR37422:SF17">
    <property type="entry name" value="O-ANTIGEN LIGASE"/>
    <property type="match status" value="1"/>
</dbReference>
<sequence>MNQILTEKTQTALFFRIIACFFIVNYFVWPGLYKDFVYLVSIFFIIGFFFGFKIDLRFSRLFSISLLVFVLPDIINMARGYSSVSDIEKISRNVLLVLPVGAILYYRNISNDLLTKAIVLMFFYTLFFLFLQEGGIFASQSEHYDGEYPGLWYNKGTFSTAVVFFYSLLAGMFFVPVRKTPFGWLLSGFVAVSVILVMTEARGPILAFTIINIIMVFIHYRYNLKSLSNFKMLSFFALIILLVIYFLLWDRITLAYIEASNYLVAGDISFDNSIAVRIESWRLAWDVFLRNPIFGYGVKEALEVKKEILASGNYPDYMLSFHTHSEYFYMLERGGIFGLICLFLFVLFPFYILRYYGVSLVEAAPTFFVTVSFLVIGLTSATLRNNLGANSYLLCLALSMAYSIISANGKMKNEIAS</sequence>
<feature type="transmembrane region" description="Helical" evidence="5">
    <location>
        <begin position="90"/>
        <end position="106"/>
    </location>
</feature>
<feature type="transmembrane region" description="Helical" evidence="5">
    <location>
        <begin position="205"/>
        <end position="222"/>
    </location>
</feature>
<accession>A0A1H4DFR1</accession>
<keyword evidence="8" id="KW-1185">Reference proteome</keyword>
<organism evidence="7 8">
    <name type="scientific">Marinobacterium iners DSM 11526</name>
    <dbReference type="NCBI Taxonomy" id="1122198"/>
    <lineage>
        <taxon>Bacteria</taxon>
        <taxon>Pseudomonadati</taxon>
        <taxon>Pseudomonadota</taxon>
        <taxon>Gammaproteobacteria</taxon>
        <taxon>Oceanospirillales</taxon>
        <taxon>Oceanospirillaceae</taxon>
        <taxon>Marinobacterium</taxon>
    </lineage>
</organism>
<feature type="transmembrane region" description="Helical" evidence="5">
    <location>
        <begin position="360"/>
        <end position="381"/>
    </location>
</feature>
<feature type="transmembrane region" description="Helical" evidence="5">
    <location>
        <begin position="113"/>
        <end position="131"/>
    </location>
</feature>
<dbReference type="Pfam" id="PF04932">
    <property type="entry name" value="Wzy_C"/>
    <property type="match status" value="1"/>
</dbReference>
<keyword evidence="7" id="KW-0436">Ligase</keyword>
<keyword evidence="3 5" id="KW-1133">Transmembrane helix</keyword>
<dbReference type="EMBL" id="FNRJ01000006">
    <property type="protein sequence ID" value="SEA71249.1"/>
    <property type="molecule type" value="Genomic_DNA"/>
</dbReference>
<evidence type="ECO:0000259" key="6">
    <source>
        <dbReference type="Pfam" id="PF04932"/>
    </source>
</evidence>
<protein>
    <submittedName>
        <fullName evidence="7">O-antigen ligase</fullName>
    </submittedName>
</protein>
<feature type="transmembrane region" description="Helical" evidence="5">
    <location>
        <begin position="61"/>
        <end position="78"/>
    </location>
</feature>
<dbReference type="AlphaFoldDB" id="A0A1H4DFR1"/>
<feature type="domain" description="O-antigen ligase-related" evidence="6">
    <location>
        <begin position="189"/>
        <end position="343"/>
    </location>
</feature>
<dbReference type="Proteomes" id="UP000242469">
    <property type="component" value="Unassembled WGS sequence"/>
</dbReference>
<proteinExistence type="predicted"/>
<keyword evidence="4 5" id="KW-0472">Membrane</keyword>